<dbReference type="GO" id="GO:0050660">
    <property type="term" value="F:flavin adenine dinucleotide binding"/>
    <property type="evidence" value="ECO:0007669"/>
    <property type="project" value="InterPro"/>
</dbReference>
<dbReference type="GO" id="GO:0016614">
    <property type="term" value="F:oxidoreductase activity, acting on CH-OH group of donors"/>
    <property type="evidence" value="ECO:0007669"/>
    <property type="project" value="InterPro"/>
</dbReference>
<dbReference type="SUPFAM" id="SSF51905">
    <property type="entry name" value="FAD/NAD(P)-binding domain"/>
    <property type="match status" value="1"/>
</dbReference>
<reference evidence="4" key="1">
    <citation type="submission" date="2022-11" db="EMBL/GenBank/DDBJ databases">
        <title>Chromosomal genome sequence assembly and mating type (MAT) locus characterization of the leprose asexual lichenized fungus Lepraria neglecta (Nyl.) Erichsen.</title>
        <authorList>
            <person name="Allen J.L."/>
            <person name="Pfeffer B."/>
        </authorList>
    </citation>
    <scope>NUCLEOTIDE SEQUENCE</scope>
    <source>
        <strain evidence="4">Allen 5258</strain>
    </source>
</reference>
<feature type="compositionally biased region" description="Polar residues" evidence="2">
    <location>
        <begin position="28"/>
        <end position="37"/>
    </location>
</feature>
<evidence type="ECO:0000313" key="5">
    <source>
        <dbReference type="Proteomes" id="UP001276659"/>
    </source>
</evidence>
<feature type="region of interest" description="Disordered" evidence="2">
    <location>
        <begin position="1"/>
        <end position="41"/>
    </location>
</feature>
<evidence type="ECO:0000313" key="4">
    <source>
        <dbReference type="EMBL" id="KAK3172069.1"/>
    </source>
</evidence>
<dbReference type="PANTHER" id="PTHR11552:SF123">
    <property type="entry name" value="GMC OXIDOREDUCTASE (AFU_ORTHOLOGUE AFUA_2G01770)-RELATED"/>
    <property type="match status" value="1"/>
</dbReference>
<dbReference type="InterPro" id="IPR007867">
    <property type="entry name" value="GMC_OxRtase_C"/>
</dbReference>
<dbReference type="Gene3D" id="3.50.50.60">
    <property type="entry name" value="FAD/NAD(P)-binding domain"/>
    <property type="match status" value="1"/>
</dbReference>
<dbReference type="InterPro" id="IPR036188">
    <property type="entry name" value="FAD/NAD-bd_sf"/>
</dbReference>
<comment type="caution">
    <text evidence="4">The sequence shown here is derived from an EMBL/GenBank/DDBJ whole genome shotgun (WGS) entry which is preliminary data.</text>
</comment>
<comment type="similarity">
    <text evidence="1">Belongs to the GMC oxidoreductase family.</text>
</comment>
<evidence type="ECO:0000259" key="3">
    <source>
        <dbReference type="Pfam" id="PF05199"/>
    </source>
</evidence>
<feature type="domain" description="Glucose-methanol-choline oxidoreductase C-terminal" evidence="3">
    <location>
        <begin position="11"/>
        <end position="82"/>
    </location>
</feature>
<name>A0AAD9Z5U3_9LECA</name>
<sequence length="91" mass="9628">MVVEETMAKELTPLSSASTDEEIDRRVQQTAQSTTHPAGTAAMGSVVDADLKVIGVEGLRVCDASIFPEPVAANPMVAHYAITEQTAELID</sequence>
<proteinExistence type="inferred from homology"/>
<organism evidence="4 5">
    <name type="scientific">Lepraria neglecta</name>
    <dbReference type="NCBI Taxonomy" id="209136"/>
    <lineage>
        <taxon>Eukaryota</taxon>
        <taxon>Fungi</taxon>
        <taxon>Dikarya</taxon>
        <taxon>Ascomycota</taxon>
        <taxon>Pezizomycotina</taxon>
        <taxon>Lecanoromycetes</taxon>
        <taxon>OSLEUM clade</taxon>
        <taxon>Lecanoromycetidae</taxon>
        <taxon>Lecanorales</taxon>
        <taxon>Lecanorineae</taxon>
        <taxon>Stereocaulaceae</taxon>
        <taxon>Lepraria</taxon>
    </lineage>
</organism>
<dbReference type="AlphaFoldDB" id="A0AAD9Z5U3"/>
<evidence type="ECO:0000256" key="1">
    <source>
        <dbReference type="ARBA" id="ARBA00010790"/>
    </source>
</evidence>
<accession>A0AAD9Z5U3</accession>
<dbReference type="InterPro" id="IPR012132">
    <property type="entry name" value="GMC_OxRdtase"/>
</dbReference>
<dbReference type="Pfam" id="PF05199">
    <property type="entry name" value="GMC_oxred_C"/>
    <property type="match status" value="1"/>
</dbReference>
<dbReference type="Proteomes" id="UP001276659">
    <property type="component" value="Unassembled WGS sequence"/>
</dbReference>
<dbReference type="EMBL" id="JASNWA010000008">
    <property type="protein sequence ID" value="KAK3172069.1"/>
    <property type="molecule type" value="Genomic_DNA"/>
</dbReference>
<dbReference type="Gene3D" id="3.30.560.10">
    <property type="entry name" value="Glucose Oxidase, domain 3"/>
    <property type="match status" value="1"/>
</dbReference>
<keyword evidence="5" id="KW-1185">Reference proteome</keyword>
<gene>
    <name evidence="4" type="ORF">OEA41_004153</name>
</gene>
<dbReference type="PANTHER" id="PTHR11552">
    <property type="entry name" value="GLUCOSE-METHANOL-CHOLINE GMC OXIDOREDUCTASE"/>
    <property type="match status" value="1"/>
</dbReference>
<evidence type="ECO:0000256" key="2">
    <source>
        <dbReference type="SAM" id="MobiDB-lite"/>
    </source>
</evidence>
<protein>
    <recommendedName>
        <fullName evidence="3">Glucose-methanol-choline oxidoreductase C-terminal domain-containing protein</fullName>
    </recommendedName>
</protein>